<accession>A0A1C3XR44</accession>
<sequence>MMKAAPAQKRSWFTVFTPPFFPASLVAMLALPLGGGVGHAGCPNDYHRLDGRAEQATDAFNRADASSRCVTARELVKVEQMLLGFVEQHQVQCVLDPEFVEVQQRRLRKAEAARNQACSR</sequence>
<dbReference type="Proteomes" id="UP000199184">
    <property type="component" value="Unassembled WGS sequence"/>
</dbReference>
<dbReference type="EMBL" id="FMAI01000029">
    <property type="protein sequence ID" value="SCB54699.1"/>
    <property type="molecule type" value="Genomic_DNA"/>
</dbReference>
<protein>
    <submittedName>
        <fullName evidence="1">Uncharacterized protein</fullName>
    </submittedName>
</protein>
<proteinExistence type="predicted"/>
<gene>
    <name evidence="1" type="ORF">GA0061098_102952</name>
</gene>
<name>A0A1C3XR44_9BRAD</name>
<evidence type="ECO:0000313" key="2">
    <source>
        <dbReference type="Proteomes" id="UP000199184"/>
    </source>
</evidence>
<dbReference type="AlphaFoldDB" id="A0A1C3XR44"/>
<organism evidence="1 2">
    <name type="scientific">Bradyrhizobium shewense</name>
    <dbReference type="NCBI Taxonomy" id="1761772"/>
    <lineage>
        <taxon>Bacteria</taxon>
        <taxon>Pseudomonadati</taxon>
        <taxon>Pseudomonadota</taxon>
        <taxon>Alphaproteobacteria</taxon>
        <taxon>Hyphomicrobiales</taxon>
        <taxon>Nitrobacteraceae</taxon>
        <taxon>Bradyrhizobium</taxon>
    </lineage>
</organism>
<keyword evidence="2" id="KW-1185">Reference proteome</keyword>
<reference evidence="2" key="1">
    <citation type="submission" date="2016-08" db="EMBL/GenBank/DDBJ databases">
        <authorList>
            <person name="Varghese N."/>
            <person name="Submissions Spin"/>
        </authorList>
    </citation>
    <scope>NUCLEOTIDE SEQUENCE [LARGE SCALE GENOMIC DNA]</scope>
    <source>
        <strain evidence="2">ERR11</strain>
    </source>
</reference>
<evidence type="ECO:0000313" key="1">
    <source>
        <dbReference type="EMBL" id="SCB54699.1"/>
    </source>
</evidence>
<dbReference type="RefSeq" id="WP_129591015.1">
    <property type="nucleotide sequence ID" value="NZ_FMAI01000029.1"/>
</dbReference>